<gene>
    <name evidence="3" type="ORF">GCM10022410_13860</name>
</gene>
<protein>
    <recommendedName>
        <fullName evidence="2">ATP-grasp domain-containing protein</fullName>
    </recommendedName>
</protein>
<dbReference type="Pfam" id="PF02786">
    <property type="entry name" value="CPSase_L_D2"/>
    <property type="match status" value="1"/>
</dbReference>
<dbReference type="Gene3D" id="3.30.470.20">
    <property type="entry name" value="ATP-grasp fold, B domain"/>
    <property type="match status" value="1"/>
</dbReference>
<proteinExistence type="predicted"/>
<evidence type="ECO:0000313" key="3">
    <source>
        <dbReference type="EMBL" id="GAA4069202.1"/>
    </source>
</evidence>
<name>A0ABP7VLW7_9BACI</name>
<evidence type="ECO:0000259" key="2">
    <source>
        <dbReference type="PROSITE" id="PS50975"/>
    </source>
</evidence>
<dbReference type="EMBL" id="BAABDL010000073">
    <property type="protein sequence ID" value="GAA4069202.1"/>
    <property type="molecule type" value="Genomic_DNA"/>
</dbReference>
<keyword evidence="1" id="KW-0547">Nucleotide-binding</keyword>
<keyword evidence="1" id="KW-0067">ATP-binding</keyword>
<dbReference type="PROSITE" id="PS50975">
    <property type="entry name" value="ATP_GRASP"/>
    <property type="match status" value="1"/>
</dbReference>
<dbReference type="Proteomes" id="UP001501734">
    <property type="component" value="Unassembled WGS sequence"/>
</dbReference>
<sequence>MKQNILTHLKDALPDDVVTYQVSIYTVALEAWRRGLRVKFFNSSRGSKYPSQAYRYSISDGKNEYHFATARGSKTTKEAIEVVIYKSKCYEQLRKANVPIPEGDTFSFTEISIDEMIAYGISIGFPLVVKPVDGGGGQGVVTHIKDVNTLKESILFIKNELKKDKVIIEKYFTGFDYRFFVIEDRVIGVTKSYPSYIIGDGKSNIRELCKIMNRKIKANITTRARTIVIDDDLISCLEEQGLSLTSIPKNKERIFVRRHGKHLNLRLNVDCTDEIDPKFKEYAVKALNAIDGLPYGSVDMIINEETNEGVINELNTRGEIMMHIFPMEGAARDVPKAIVDYYFPNTKRKTDSLYFEFKPIKDMFLAGLADEILIPPLPEDTLYEQKIDIRGANLKGFYLNGIYKRAARIRLMGTIELIENKKITMRLVGAKSNLEKYNKYLNKFTTRTAEIKSIDVSDYHIQQDPQIINLKLTEKKTIIETLK</sequence>
<accession>A0ABP7VLW7</accession>
<feature type="domain" description="ATP-grasp" evidence="2">
    <location>
        <begin position="90"/>
        <end position="343"/>
    </location>
</feature>
<dbReference type="InterPro" id="IPR013815">
    <property type="entry name" value="ATP_grasp_subdomain_1"/>
</dbReference>
<evidence type="ECO:0000256" key="1">
    <source>
        <dbReference type="PROSITE-ProRule" id="PRU00409"/>
    </source>
</evidence>
<dbReference type="PANTHER" id="PTHR21621">
    <property type="entry name" value="RIBOSOMAL PROTEIN S6 MODIFICATION PROTEIN"/>
    <property type="match status" value="1"/>
</dbReference>
<comment type="caution">
    <text evidence="3">The sequence shown here is derived from an EMBL/GenBank/DDBJ whole genome shotgun (WGS) entry which is preliminary data.</text>
</comment>
<dbReference type="InterPro" id="IPR011761">
    <property type="entry name" value="ATP-grasp"/>
</dbReference>
<reference evidence="4" key="1">
    <citation type="journal article" date="2019" name="Int. J. Syst. Evol. Microbiol.">
        <title>The Global Catalogue of Microorganisms (GCM) 10K type strain sequencing project: providing services to taxonomists for standard genome sequencing and annotation.</title>
        <authorList>
            <consortium name="The Broad Institute Genomics Platform"/>
            <consortium name="The Broad Institute Genome Sequencing Center for Infectious Disease"/>
            <person name="Wu L."/>
            <person name="Ma J."/>
        </authorList>
    </citation>
    <scope>NUCLEOTIDE SEQUENCE [LARGE SCALE GENOMIC DNA]</scope>
    <source>
        <strain evidence="4">JCM 17250</strain>
    </source>
</reference>
<dbReference type="RefSeq" id="WP_344911645.1">
    <property type="nucleotide sequence ID" value="NZ_BAABDL010000073.1"/>
</dbReference>
<keyword evidence="4" id="KW-1185">Reference proteome</keyword>
<dbReference type="InterPro" id="IPR005479">
    <property type="entry name" value="CPAse_ATP-bd"/>
</dbReference>
<dbReference type="PANTHER" id="PTHR21621:SF0">
    <property type="entry name" value="BETA-CITRYLGLUTAMATE SYNTHASE B-RELATED"/>
    <property type="match status" value="1"/>
</dbReference>
<dbReference type="SUPFAM" id="SSF56059">
    <property type="entry name" value="Glutathione synthetase ATP-binding domain-like"/>
    <property type="match status" value="1"/>
</dbReference>
<evidence type="ECO:0000313" key="4">
    <source>
        <dbReference type="Proteomes" id="UP001501734"/>
    </source>
</evidence>
<dbReference type="Gene3D" id="3.30.1490.20">
    <property type="entry name" value="ATP-grasp fold, A domain"/>
    <property type="match status" value="1"/>
</dbReference>
<organism evidence="3 4">
    <name type="scientific">Amphibacillus indicireducens</name>
    <dbReference type="NCBI Taxonomy" id="1076330"/>
    <lineage>
        <taxon>Bacteria</taxon>
        <taxon>Bacillati</taxon>
        <taxon>Bacillota</taxon>
        <taxon>Bacilli</taxon>
        <taxon>Bacillales</taxon>
        <taxon>Bacillaceae</taxon>
        <taxon>Amphibacillus</taxon>
    </lineage>
</organism>